<dbReference type="InterPro" id="IPR021109">
    <property type="entry name" value="Peptidase_aspartic_dom_sf"/>
</dbReference>
<organism evidence="5 6">
    <name type="scientific">Rhynocoris fuscipes</name>
    <dbReference type="NCBI Taxonomy" id="488301"/>
    <lineage>
        <taxon>Eukaryota</taxon>
        <taxon>Metazoa</taxon>
        <taxon>Ecdysozoa</taxon>
        <taxon>Arthropoda</taxon>
        <taxon>Hexapoda</taxon>
        <taxon>Insecta</taxon>
        <taxon>Pterygota</taxon>
        <taxon>Neoptera</taxon>
        <taxon>Paraneoptera</taxon>
        <taxon>Hemiptera</taxon>
        <taxon>Heteroptera</taxon>
        <taxon>Panheteroptera</taxon>
        <taxon>Cimicomorpha</taxon>
        <taxon>Reduviidae</taxon>
        <taxon>Harpactorinae</taxon>
        <taxon>Harpactorini</taxon>
        <taxon>Rhynocoris</taxon>
    </lineage>
</organism>
<evidence type="ECO:0000313" key="6">
    <source>
        <dbReference type="Proteomes" id="UP001461498"/>
    </source>
</evidence>
<reference evidence="5 6" key="1">
    <citation type="submission" date="2022-12" db="EMBL/GenBank/DDBJ databases">
        <title>Chromosome-level genome assembly of true bugs.</title>
        <authorList>
            <person name="Ma L."/>
            <person name="Li H."/>
        </authorList>
    </citation>
    <scope>NUCLEOTIDE SEQUENCE [LARGE SCALE GENOMIC DNA]</scope>
    <source>
        <strain evidence="5">Lab_2022b</strain>
    </source>
</reference>
<dbReference type="SMART" id="SM00343">
    <property type="entry name" value="ZnF_C2HC"/>
    <property type="match status" value="2"/>
</dbReference>
<dbReference type="GO" id="GO:0008270">
    <property type="term" value="F:zinc ion binding"/>
    <property type="evidence" value="ECO:0007669"/>
    <property type="project" value="UniProtKB-KW"/>
</dbReference>
<evidence type="ECO:0000259" key="3">
    <source>
        <dbReference type="PROSITE" id="PS50158"/>
    </source>
</evidence>
<feature type="domain" description="Peptidase A2" evidence="4">
    <location>
        <begin position="346"/>
        <end position="425"/>
    </location>
</feature>
<keyword evidence="6" id="KW-1185">Reference proteome</keyword>
<gene>
    <name evidence="5" type="ORF">O3M35_011648</name>
</gene>
<keyword evidence="2" id="KW-0862">Zinc</keyword>
<protein>
    <recommendedName>
        <fullName evidence="7">CCHC-type domain-containing protein</fullName>
    </recommendedName>
</protein>
<evidence type="ECO:0008006" key="7">
    <source>
        <dbReference type="Google" id="ProtNLM"/>
    </source>
</evidence>
<dbReference type="InterPro" id="IPR001969">
    <property type="entry name" value="Aspartic_peptidase_AS"/>
</dbReference>
<feature type="domain" description="CCHC-type" evidence="3">
    <location>
        <begin position="259"/>
        <end position="274"/>
    </location>
</feature>
<dbReference type="InterPro" id="IPR036875">
    <property type="entry name" value="Znf_CCHC_sf"/>
</dbReference>
<dbReference type="InterPro" id="IPR001878">
    <property type="entry name" value="Znf_CCHC"/>
</dbReference>
<keyword evidence="1" id="KW-0378">Hydrolase</keyword>
<evidence type="ECO:0000259" key="4">
    <source>
        <dbReference type="PROSITE" id="PS50175"/>
    </source>
</evidence>
<evidence type="ECO:0000313" key="5">
    <source>
        <dbReference type="EMBL" id="KAK9502978.1"/>
    </source>
</evidence>
<sequence length="488" mass="55413">MGGRRKRSTGANSSTAGVEELKNVSPQNCIGHLREFSLKTDWSVYKIQLMQYFLCNNIVDEKRKKAILLNALTEDAFRLVTNLLIPASPCDVPLAAVFDCLDRHFMSRKSKFSNRYKFYNSFRDDDEKVNDWLVRVTGLASHCDFGPELTVVLRDRFIMGLGKGKIMERLFEEDVTTLTLQRAVELASAKEAASNDYELPSKLDCQPEMAAQTIKQTTKRRSVGRPPVSSQTNHKMAACAVCGYTGHDKSRCFYKNYTCHKCKVRGHLARMCPNEQQTGPLKGKTFEIQGENEDEESEEEELHIERLDSVLSLTDNSLYNTNDDVSNYAGKYKVLLDVDINNGSKIEFLIDSGAAVSTIPERIYLKLCKDTKLSKYDKSLLSYSGNKIPVLGLLKVNVQYNAKIYENVTFYVVITTGPPLLGRDLMKLLGIKVVLPDKCYTIESRNKVEHLKEKFPAVITDKLGRYVEAWWKSLALTRFIFQEEAHEI</sequence>
<dbReference type="AlphaFoldDB" id="A0AAW1CW05"/>
<dbReference type="Proteomes" id="UP001461498">
    <property type="component" value="Unassembled WGS sequence"/>
</dbReference>
<keyword evidence="2" id="KW-0479">Metal-binding</keyword>
<dbReference type="Gene3D" id="2.40.70.10">
    <property type="entry name" value="Acid Proteases"/>
    <property type="match status" value="1"/>
</dbReference>
<evidence type="ECO:0000256" key="1">
    <source>
        <dbReference type="ARBA" id="ARBA00022801"/>
    </source>
</evidence>
<dbReference type="InterPro" id="IPR050951">
    <property type="entry name" value="Retrovirus_Pol_polyprotein"/>
</dbReference>
<accession>A0AAW1CW05</accession>
<dbReference type="SUPFAM" id="SSF50630">
    <property type="entry name" value="Acid proteases"/>
    <property type="match status" value="1"/>
</dbReference>
<dbReference type="PROSITE" id="PS50175">
    <property type="entry name" value="ASP_PROT_RETROV"/>
    <property type="match status" value="1"/>
</dbReference>
<comment type="caution">
    <text evidence="5">The sequence shown here is derived from an EMBL/GenBank/DDBJ whole genome shotgun (WGS) entry which is preliminary data.</text>
</comment>
<dbReference type="PROSITE" id="PS50158">
    <property type="entry name" value="ZF_CCHC"/>
    <property type="match status" value="1"/>
</dbReference>
<dbReference type="InterPro" id="IPR001995">
    <property type="entry name" value="Peptidase_A2_cat"/>
</dbReference>
<dbReference type="GO" id="GO:0004190">
    <property type="term" value="F:aspartic-type endopeptidase activity"/>
    <property type="evidence" value="ECO:0007669"/>
    <property type="project" value="InterPro"/>
</dbReference>
<dbReference type="SUPFAM" id="SSF57756">
    <property type="entry name" value="Retrovirus zinc finger-like domains"/>
    <property type="match status" value="1"/>
</dbReference>
<dbReference type="GO" id="GO:0006508">
    <property type="term" value="P:proteolysis"/>
    <property type="evidence" value="ECO:0007669"/>
    <property type="project" value="InterPro"/>
</dbReference>
<keyword evidence="2" id="KW-0863">Zinc-finger</keyword>
<dbReference type="PANTHER" id="PTHR37984:SF9">
    <property type="entry name" value="INTEGRASE CATALYTIC DOMAIN-CONTAINING PROTEIN"/>
    <property type="match status" value="1"/>
</dbReference>
<proteinExistence type="predicted"/>
<dbReference type="Gene3D" id="4.10.60.10">
    <property type="entry name" value="Zinc finger, CCHC-type"/>
    <property type="match status" value="1"/>
</dbReference>
<evidence type="ECO:0000256" key="2">
    <source>
        <dbReference type="PROSITE-ProRule" id="PRU00047"/>
    </source>
</evidence>
<dbReference type="EMBL" id="JAPXFL010000008">
    <property type="protein sequence ID" value="KAK9502978.1"/>
    <property type="molecule type" value="Genomic_DNA"/>
</dbReference>
<dbReference type="GO" id="GO:0003676">
    <property type="term" value="F:nucleic acid binding"/>
    <property type="evidence" value="ECO:0007669"/>
    <property type="project" value="InterPro"/>
</dbReference>
<dbReference type="PROSITE" id="PS00141">
    <property type="entry name" value="ASP_PROTEASE"/>
    <property type="match status" value="1"/>
</dbReference>
<name>A0AAW1CW05_9HEMI</name>
<dbReference type="PANTHER" id="PTHR37984">
    <property type="entry name" value="PROTEIN CBG26694"/>
    <property type="match status" value="1"/>
</dbReference>